<dbReference type="GO" id="GO:0003723">
    <property type="term" value="F:RNA binding"/>
    <property type="evidence" value="ECO:0007669"/>
    <property type="project" value="UniProtKB-UniRule"/>
</dbReference>
<dbReference type="PANTHER" id="PTHR12271:SF127">
    <property type="entry name" value="SPECKLE TARGETED PIP5K1A-REGULATED POLY(A) POLYMERASE"/>
    <property type="match status" value="1"/>
</dbReference>
<dbReference type="SUPFAM" id="SSF81631">
    <property type="entry name" value="PAP/OAS1 substrate-binding domain"/>
    <property type="match status" value="1"/>
</dbReference>
<dbReference type="GO" id="GO:1990817">
    <property type="term" value="F:poly(A) RNA polymerase activity"/>
    <property type="evidence" value="ECO:0007669"/>
    <property type="project" value="TreeGrafter"/>
</dbReference>
<dbReference type="Gene3D" id="3.30.70.330">
    <property type="match status" value="1"/>
</dbReference>
<dbReference type="PANTHER" id="PTHR12271">
    <property type="entry name" value="POLY A POLYMERASE CID PAP -RELATED"/>
    <property type="match status" value="1"/>
</dbReference>
<dbReference type="InParanoid" id="A0A1W4WID7"/>
<proteinExistence type="predicted"/>
<name>A0A1W4WID7_AGRPL</name>
<dbReference type="Gene3D" id="3.30.460.10">
    <property type="entry name" value="Beta Polymerase, domain 2"/>
    <property type="match status" value="1"/>
</dbReference>
<dbReference type="InterPro" id="IPR012677">
    <property type="entry name" value="Nucleotide-bd_a/b_plait_sf"/>
</dbReference>
<dbReference type="OrthoDB" id="407432at2759"/>
<evidence type="ECO:0000256" key="13">
    <source>
        <dbReference type="PROSITE-ProRule" id="PRU00176"/>
    </source>
</evidence>
<keyword evidence="5" id="KW-0808">Transferase</keyword>
<evidence type="ECO:0000313" key="15">
    <source>
        <dbReference type="Proteomes" id="UP000192223"/>
    </source>
</evidence>
<dbReference type="KEGG" id="apln:108733267"/>
<gene>
    <name evidence="16" type="primary">LOC108733267</name>
</gene>
<dbReference type="InterPro" id="IPR054708">
    <property type="entry name" value="MTPAP-like_central"/>
</dbReference>
<dbReference type="InterPro" id="IPR002058">
    <property type="entry name" value="PAP_assoc"/>
</dbReference>
<keyword evidence="15" id="KW-1185">Reference proteome</keyword>
<evidence type="ECO:0000256" key="11">
    <source>
        <dbReference type="ARBA" id="ARBA00033036"/>
    </source>
</evidence>
<evidence type="ECO:0000256" key="6">
    <source>
        <dbReference type="ARBA" id="ARBA00022695"/>
    </source>
</evidence>
<evidence type="ECO:0000313" key="16">
    <source>
        <dbReference type="RefSeq" id="XP_018319863.2"/>
    </source>
</evidence>
<evidence type="ECO:0000256" key="5">
    <source>
        <dbReference type="ARBA" id="ARBA00022679"/>
    </source>
</evidence>
<evidence type="ECO:0000256" key="12">
    <source>
        <dbReference type="ARBA" id="ARBA00049105"/>
    </source>
</evidence>
<evidence type="ECO:0000256" key="7">
    <source>
        <dbReference type="ARBA" id="ARBA00022723"/>
    </source>
</evidence>
<evidence type="ECO:0000256" key="1">
    <source>
        <dbReference type="ARBA" id="ARBA00001936"/>
    </source>
</evidence>
<accession>A0A1W4WID7</accession>
<dbReference type="InterPro" id="IPR000504">
    <property type="entry name" value="RRM_dom"/>
</dbReference>
<keyword evidence="8" id="KW-0460">Magnesium</keyword>
<keyword evidence="6" id="KW-0548">Nucleotidyltransferase</keyword>
<dbReference type="SUPFAM" id="SSF81301">
    <property type="entry name" value="Nucleotidyltransferase"/>
    <property type="match status" value="1"/>
</dbReference>
<evidence type="ECO:0000259" key="14">
    <source>
        <dbReference type="PROSITE" id="PS50102"/>
    </source>
</evidence>
<dbReference type="RefSeq" id="XP_018319863.2">
    <property type="nucleotide sequence ID" value="XM_018464361.2"/>
</dbReference>
<dbReference type="Pfam" id="PF03828">
    <property type="entry name" value="PAP_assoc"/>
    <property type="match status" value="1"/>
</dbReference>
<evidence type="ECO:0000256" key="4">
    <source>
        <dbReference type="ARBA" id="ARBA00021679"/>
    </source>
</evidence>
<reference evidence="16" key="1">
    <citation type="submission" date="2025-08" db="UniProtKB">
        <authorList>
            <consortium name="RefSeq"/>
        </authorList>
    </citation>
    <scope>IDENTIFICATION</scope>
    <source>
        <tissue evidence="16">Entire body</tissue>
    </source>
</reference>
<comment type="catalytic activity">
    <reaction evidence="12">
        <text>RNA(n) + UTP = RNA(n)-3'-uridine ribonucleotide + diphosphate</text>
        <dbReference type="Rhea" id="RHEA:14785"/>
        <dbReference type="Rhea" id="RHEA-COMP:14527"/>
        <dbReference type="Rhea" id="RHEA-COMP:17348"/>
        <dbReference type="ChEBI" id="CHEBI:33019"/>
        <dbReference type="ChEBI" id="CHEBI:46398"/>
        <dbReference type="ChEBI" id="CHEBI:140395"/>
        <dbReference type="ChEBI" id="CHEBI:173116"/>
        <dbReference type="EC" id="2.7.7.52"/>
    </reaction>
</comment>
<dbReference type="SMART" id="SM00360">
    <property type="entry name" value="RRM"/>
    <property type="match status" value="1"/>
</dbReference>
<evidence type="ECO:0000256" key="2">
    <source>
        <dbReference type="ARBA" id="ARBA00001946"/>
    </source>
</evidence>
<dbReference type="SUPFAM" id="SSF54928">
    <property type="entry name" value="RNA-binding domain, RBD"/>
    <property type="match status" value="1"/>
</dbReference>
<feature type="domain" description="RRM" evidence="14">
    <location>
        <begin position="44"/>
        <end position="114"/>
    </location>
</feature>
<protein>
    <recommendedName>
        <fullName evidence="4">Speckle targeted PIP5K1A-regulated poly(A) polymerase</fullName>
        <ecNumber evidence="3">2.7.7.52</ecNumber>
    </recommendedName>
    <alternativeName>
        <fullName evidence="10">RNA-binding motif protein 21</fullName>
    </alternativeName>
    <alternativeName>
        <fullName evidence="11">U6 snRNA-specific terminal uridylyltransferase 1</fullName>
    </alternativeName>
</protein>
<dbReference type="GO" id="GO:0046872">
    <property type="term" value="F:metal ion binding"/>
    <property type="evidence" value="ECO:0007669"/>
    <property type="project" value="UniProtKB-KW"/>
</dbReference>
<dbReference type="Pfam" id="PF00076">
    <property type="entry name" value="RRM_1"/>
    <property type="match status" value="1"/>
</dbReference>
<evidence type="ECO:0000256" key="8">
    <source>
        <dbReference type="ARBA" id="ARBA00022842"/>
    </source>
</evidence>
<dbReference type="InterPro" id="IPR043519">
    <property type="entry name" value="NT_sf"/>
</dbReference>
<dbReference type="CDD" id="cd05402">
    <property type="entry name" value="NT_PAP_TUTase"/>
    <property type="match status" value="1"/>
</dbReference>
<dbReference type="GO" id="GO:0031123">
    <property type="term" value="P:RNA 3'-end processing"/>
    <property type="evidence" value="ECO:0007669"/>
    <property type="project" value="TreeGrafter"/>
</dbReference>
<keyword evidence="9 13" id="KW-0694">RNA-binding</keyword>
<comment type="cofactor">
    <cofactor evidence="2">
        <name>Mg(2+)</name>
        <dbReference type="ChEBI" id="CHEBI:18420"/>
    </cofactor>
</comment>
<evidence type="ECO:0000256" key="3">
    <source>
        <dbReference type="ARBA" id="ARBA00012472"/>
    </source>
</evidence>
<dbReference type="Gene3D" id="1.10.1410.10">
    <property type="match status" value="1"/>
</dbReference>
<evidence type="ECO:0000256" key="10">
    <source>
        <dbReference type="ARBA" id="ARBA00030790"/>
    </source>
</evidence>
<dbReference type="Pfam" id="PF22600">
    <property type="entry name" value="MTPAP-like_central"/>
    <property type="match status" value="1"/>
</dbReference>
<dbReference type="STRING" id="224129.A0A1W4WID7"/>
<dbReference type="InterPro" id="IPR035979">
    <property type="entry name" value="RBD_domain_sf"/>
</dbReference>
<organism evidence="15 16">
    <name type="scientific">Agrilus planipennis</name>
    <name type="common">Emerald ash borer</name>
    <name type="synonym">Agrilus marcopoli</name>
    <dbReference type="NCBI Taxonomy" id="224129"/>
    <lineage>
        <taxon>Eukaryota</taxon>
        <taxon>Metazoa</taxon>
        <taxon>Ecdysozoa</taxon>
        <taxon>Arthropoda</taxon>
        <taxon>Hexapoda</taxon>
        <taxon>Insecta</taxon>
        <taxon>Pterygota</taxon>
        <taxon>Neoptera</taxon>
        <taxon>Endopterygota</taxon>
        <taxon>Coleoptera</taxon>
        <taxon>Polyphaga</taxon>
        <taxon>Elateriformia</taxon>
        <taxon>Buprestoidea</taxon>
        <taxon>Buprestidae</taxon>
        <taxon>Agrilinae</taxon>
        <taxon>Agrilus</taxon>
    </lineage>
</organism>
<dbReference type="EC" id="2.7.7.52" evidence="3"/>
<dbReference type="PROSITE" id="PS50102">
    <property type="entry name" value="RRM"/>
    <property type="match status" value="1"/>
</dbReference>
<sequence>MNNTTICKLCKVPVCSNNFQIHVNGAKHQQLLNIAAKQENREMCGIFVTGFPESVVENEIVQFFANFGYLKSHYLDKQKKFLIVEFDRPQSVENVLKRNIFLEGRKLIIKRRKTRKDGKRKVQGASPHGKEEMKVQVPVMDCDKIIAGLKNLTVDFEDQVIEFLSLIHISAEDSQKKYGMLQNHLYQLLKRMFTQCKLYRFGSTTTGLNWDCSDVDIFCNTNDNQVIPQDQLVKKVRNFMYKDSKFANVFAMPRARIPIVRFVHVPTQLTCDLNFRNMLGVHNSEFISYVWTTDPRLKSLMFIIKFWAKINGYSSGNAKFSNYLLTVMMLFYLQQMHDFPPIYSMLKVVDSNELVDNWNPHFKKNRLELSKIRDVSLKDLLYGFYEFYAHFDFGLYVISPYLGKPILKILFTNLKQLPVQLDFYKNNIREKRTAPLPIDKFFCCVQDPFELNNNIAKGISLKILQMFCTSCKTAMYVLTNNLKKNTLWCLFTEKLSSDNTCDPNNLEIIISVPHQVNLLQRLLKSDNIDESRIRKAWFDFLKSYLKRTLEEVLLLKTSVKDCCSGNEILRVKFKDEFSESKISRKDGQNDVYDNETIIPIKTECSEQTSKCEVVSSVQFECTSGFNVLDLRKKYKPSSESSKNILEDEIQISTQLAKNFTIPQKESSIVKFDITLSCKSNPTEFLVKMHKINSQSNYFERLFGYIGKALTGNLARYVNELETSEISQK</sequence>
<dbReference type="GO" id="GO:0050265">
    <property type="term" value="F:RNA uridylyltransferase activity"/>
    <property type="evidence" value="ECO:0007669"/>
    <property type="project" value="UniProtKB-EC"/>
</dbReference>
<keyword evidence="7" id="KW-0479">Metal-binding</keyword>
<evidence type="ECO:0000256" key="9">
    <source>
        <dbReference type="ARBA" id="ARBA00022884"/>
    </source>
</evidence>
<dbReference type="AlphaFoldDB" id="A0A1W4WID7"/>
<comment type="cofactor">
    <cofactor evidence="1">
        <name>Mn(2+)</name>
        <dbReference type="ChEBI" id="CHEBI:29035"/>
    </cofactor>
</comment>
<dbReference type="Proteomes" id="UP000192223">
    <property type="component" value="Unplaced"/>
</dbReference>
<dbReference type="GeneID" id="108733267"/>